<dbReference type="InterPro" id="IPR029787">
    <property type="entry name" value="Nucleotide_cyclase"/>
</dbReference>
<dbReference type="PROSITE" id="PS50887">
    <property type="entry name" value="GGDEF"/>
    <property type="match status" value="1"/>
</dbReference>
<evidence type="ECO:0000256" key="7">
    <source>
        <dbReference type="ARBA" id="ARBA00034247"/>
    </source>
</evidence>
<feature type="transmembrane region" description="Helical" evidence="8">
    <location>
        <begin position="294"/>
        <end position="317"/>
    </location>
</feature>
<dbReference type="Pfam" id="PF00990">
    <property type="entry name" value="GGDEF"/>
    <property type="match status" value="1"/>
</dbReference>
<organism evidence="10 11">
    <name type="scientific">Stutzerimonas balearica DSM 6083</name>
    <dbReference type="NCBI Taxonomy" id="1123016"/>
    <lineage>
        <taxon>Bacteria</taxon>
        <taxon>Pseudomonadati</taxon>
        <taxon>Pseudomonadota</taxon>
        <taxon>Gammaproteobacteria</taxon>
        <taxon>Pseudomonadales</taxon>
        <taxon>Pseudomonadaceae</taxon>
        <taxon>Stutzerimonas</taxon>
    </lineage>
</organism>
<evidence type="ECO:0000256" key="2">
    <source>
        <dbReference type="ARBA" id="ARBA00012528"/>
    </source>
</evidence>
<evidence type="ECO:0000313" key="10">
    <source>
        <dbReference type="EMBL" id="SDM23926.1"/>
    </source>
</evidence>
<keyword evidence="6 8" id="KW-0472">Membrane</keyword>
<dbReference type="SUPFAM" id="SSF55073">
    <property type="entry name" value="Nucleotide cyclase"/>
    <property type="match status" value="1"/>
</dbReference>
<keyword evidence="4 8" id="KW-0812">Transmembrane</keyword>
<sequence>MRSVRFAGCRGTGLKGRAGLLALSLLLLTLVPMWAAVFGEIRHERILTEAAARKDAMNLATAFEAHVRSVIRLMDMILLDMRADLLDQRPLEQTLGKEQQAYGSVVTQMAVIDAQGRLVFSNLAKVEAPFDLSDREHFRVHRDHPQQDRLYISKPVLGRVSKQWTIQFTRPMHKDGQFAGVLVLSVPTGFFSDYYQQIDVGAHGMIALLGTDRSLRAIASGEPIPGRYGRFQVPESRPYFAAQSPPQGYYEGISAIDGEHRLGAYRRLKEDGVVVVVLLSPDDFMVAFEARKQLLLASAALISVLLLALAVLLYVLARRHFLSTARLQDAHQVMSQLASTDMLTGVSNRRALLLDLAAEVDRAQRHGEPLSLVMLDIDHFKHVNDAYGHPIGDEVLKAFTATCMRMLRSHDLIGRLGGEEFALVLPHTDAEGARCVAEKIRLAIAGEPIVTSVGDIAITVSLGLTQLQADDQHIDALIARADRALYRAKRSGRNQVCSWVIEADGSGNDSIGLMQGVPC</sequence>
<accession>A0ABY0R0X3</accession>
<evidence type="ECO:0000259" key="9">
    <source>
        <dbReference type="PROSITE" id="PS50887"/>
    </source>
</evidence>
<evidence type="ECO:0000256" key="1">
    <source>
        <dbReference type="ARBA" id="ARBA00004651"/>
    </source>
</evidence>
<evidence type="ECO:0000256" key="6">
    <source>
        <dbReference type="ARBA" id="ARBA00023136"/>
    </source>
</evidence>
<dbReference type="InterPro" id="IPR033479">
    <property type="entry name" value="dCache_1"/>
</dbReference>
<name>A0ABY0R0X3_9GAMM</name>
<evidence type="ECO:0000256" key="4">
    <source>
        <dbReference type="ARBA" id="ARBA00022692"/>
    </source>
</evidence>
<keyword evidence="5 8" id="KW-1133">Transmembrane helix</keyword>
<gene>
    <name evidence="10" type="ORF">SAMN05660875_103200</name>
</gene>
<dbReference type="CDD" id="cd12915">
    <property type="entry name" value="PDC2_DGC_like"/>
    <property type="match status" value="1"/>
</dbReference>
<comment type="catalytic activity">
    <reaction evidence="7">
        <text>2 GTP = 3',3'-c-di-GMP + 2 diphosphate</text>
        <dbReference type="Rhea" id="RHEA:24898"/>
        <dbReference type="ChEBI" id="CHEBI:33019"/>
        <dbReference type="ChEBI" id="CHEBI:37565"/>
        <dbReference type="ChEBI" id="CHEBI:58805"/>
        <dbReference type="EC" id="2.7.7.65"/>
    </reaction>
</comment>
<proteinExistence type="predicted"/>
<evidence type="ECO:0000313" key="11">
    <source>
        <dbReference type="Proteomes" id="UP000182276"/>
    </source>
</evidence>
<dbReference type="CDD" id="cd12914">
    <property type="entry name" value="PDC1_DGC_like"/>
    <property type="match status" value="1"/>
</dbReference>
<dbReference type="InterPro" id="IPR043128">
    <property type="entry name" value="Rev_trsase/Diguanyl_cyclase"/>
</dbReference>
<comment type="caution">
    <text evidence="10">The sequence shown here is derived from an EMBL/GenBank/DDBJ whole genome shotgun (WGS) entry which is preliminary data.</text>
</comment>
<dbReference type="SMART" id="SM00267">
    <property type="entry name" value="GGDEF"/>
    <property type="match status" value="1"/>
</dbReference>
<keyword evidence="3" id="KW-1003">Cell membrane</keyword>
<dbReference type="PANTHER" id="PTHR45138">
    <property type="entry name" value="REGULATORY COMPONENTS OF SENSORY TRANSDUCTION SYSTEM"/>
    <property type="match status" value="1"/>
</dbReference>
<evidence type="ECO:0000256" key="3">
    <source>
        <dbReference type="ARBA" id="ARBA00022475"/>
    </source>
</evidence>
<evidence type="ECO:0000256" key="8">
    <source>
        <dbReference type="SAM" id="Phobius"/>
    </source>
</evidence>
<comment type="subcellular location">
    <subcellularLocation>
        <location evidence="1">Cell membrane</location>
        <topology evidence="1">Multi-pass membrane protein</topology>
    </subcellularLocation>
</comment>
<feature type="domain" description="GGDEF" evidence="9">
    <location>
        <begin position="368"/>
        <end position="501"/>
    </location>
</feature>
<dbReference type="NCBIfam" id="TIGR00254">
    <property type="entry name" value="GGDEF"/>
    <property type="match status" value="1"/>
</dbReference>
<reference evidence="10 11" key="1">
    <citation type="submission" date="2016-10" db="EMBL/GenBank/DDBJ databases">
        <authorList>
            <person name="Varghese N."/>
            <person name="Submissions S."/>
        </authorList>
    </citation>
    <scope>NUCLEOTIDE SEQUENCE [LARGE SCALE GENOMIC DNA]</scope>
    <source>
        <strain evidence="10 11">DSM 6083</strain>
    </source>
</reference>
<dbReference type="Proteomes" id="UP000182276">
    <property type="component" value="Unassembled WGS sequence"/>
</dbReference>
<dbReference type="InterPro" id="IPR050469">
    <property type="entry name" value="Diguanylate_Cyclase"/>
</dbReference>
<protein>
    <recommendedName>
        <fullName evidence="2">diguanylate cyclase</fullName>
        <ecNumber evidence="2">2.7.7.65</ecNumber>
    </recommendedName>
</protein>
<dbReference type="EMBL" id="FNHO01000003">
    <property type="protein sequence ID" value="SDM23926.1"/>
    <property type="molecule type" value="Genomic_DNA"/>
</dbReference>
<dbReference type="InterPro" id="IPR000160">
    <property type="entry name" value="GGDEF_dom"/>
</dbReference>
<dbReference type="Pfam" id="PF02743">
    <property type="entry name" value="dCache_1"/>
    <property type="match status" value="1"/>
</dbReference>
<dbReference type="PANTHER" id="PTHR45138:SF9">
    <property type="entry name" value="DIGUANYLATE CYCLASE DGCM-RELATED"/>
    <property type="match status" value="1"/>
</dbReference>
<dbReference type="Gene3D" id="3.30.450.20">
    <property type="entry name" value="PAS domain"/>
    <property type="match status" value="2"/>
</dbReference>
<keyword evidence="11" id="KW-1185">Reference proteome</keyword>
<dbReference type="EC" id="2.7.7.65" evidence="2"/>
<evidence type="ECO:0000256" key="5">
    <source>
        <dbReference type="ARBA" id="ARBA00022989"/>
    </source>
</evidence>
<dbReference type="CDD" id="cd01949">
    <property type="entry name" value="GGDEF"/>
    <property type="match status" value="1"/>
</dbReference>
<dbReference type="Gene3D" id="3.30.70.270">
    <property type="match status" value="1"/>
</dbReference>